<dbReference type="EMBL" id="QAOG01000004">
    <property type="protein sequence ID" value="PTQ59651.1"/>
    <property type="molecule type" value="Genomic_DNA"/>
</dbReference>
<evidence type="ECO:0000313" key="1">
    <source>
        <dbReference type="EMBL" id="PTQ59651.1"/>
    </source>
</evidence>
<gene>
    <name evidence="1" type="ORF">C8J26_2503</name>
</gene>
<dbReference type="Proteomes" id="UP000244189">
    <property type="component" value="Unassembled WGS sequence"/>
</dbReference>
<evidence type="ECO:0000313" key="2">
    <source>
        <dbReference type="Proteomes" id="UP000244189"/>
    </source>
</evidence>
<name>A0A2T5GK14_9SPHN</name>
<accession>A0A2T5GK14</accession>
<dbReference type="InterPro" id="IPR046736">
    <property type="entry name" value="DUF6628"/>
</dbReference>
<organism evidence="1 2">
    <name type="scientific">Sphingomonas aurantiaca</name>
    <dbReference type="NCBI Taxonomy" id="185949"/>
    <lineage>
        <taxon>Bacteria</taxon>
        <taxon>Pseudomonadati</taxon>
        <taxon>Pseudomonadota</taxon>
        <taxon>Alphaproteobacteria</taxon>
        <taxon>Sphingomonadales</taxon>
        <taxon>Sphingomonadaceae</taxon>
        <taxon>Sphingomonas</taxon>
    </lineage>
</organism>
<dbReference type="Pfam" id="PF20333">
    <property type="entry name" value="DUF6628"/>
    <property type="match status" value="1"/>
</dbReference>
<proteinExistence type="predicted"/>
<reference evidence="1 2" key="1">
    <citation type="submission" date="2018-04" db="EMBL/GenBank/DDBJ databases">
        <title>Genomic Encyclopedia of Type Strains, Phase III (KMG-III): the genomes of soil and plant-associated and newly described type strains.</title>
        <authorList>
            <person name="Whitman W."/>
        </authorList>
    </citation>
    <scope>NUCLEOTIDE SEQUENCE [LARGE SCALE GENOMIC DNA]</scope>
    <source>
        <strain evidence="1 2">MA101b</strain>
    </source>
</reference>
<comment type="caution">
    <text evidence="1">The sequence shown here is derived from an EMBL/GenBank/DDBJ whole genome shotgun (WGS) entry which is preliminary data.</text>
</comment>
<protein>
    <submittedName>
        <fullName evidence="1">Uncharacterized protein</fullName>
    </submittedName>
</protein>
<keyword evidence="2" id="KW-1185">Reference proteome</keyword>
<dbReference type="AlphaFoldDB" id="A0A2T5GK14"/>
<dbReference type="RefSeq" id="WP_208631386.1">
    <property type="nucleotide sequence ID" value="NZ_QAOG01000004.1"/>
</dbReference>
<sequence length="154" mass="15947">MTDTRPSSTPASANALASATTLLPHPLPACENARIALFAMRRMGANGLADARAAHTMFTAFGQSFRRPLVLLRALMADLAATSAGTIAIAPCCCARMTPAESAMLSILARVETAPESARYLMADLLGVRRVDGVLASAAALAAAFADEGRPVTM</sequence>